<dbReference type="GeneID" id="108696600"/>
<dbReference type="Pfam" id="PF26173">
    <property type="entry name" value="NPHP4_SK"/>
    <property type="match status" value="1"/>
</dbReference>
<evidence type="ECO:0000259" key="7">
    <source>
        <dbReference type="Pfam" id="PF26190"/>
    </source>
</evidence>
<evidence type="ECO:0000259" key="6">
    <source>
        <dbReference type="Pfam" id="PF26189"/>
    </source>
</evidence>
<feature type="region of interest" description="Disordered" evidence="1">
    <location>
        <begin position="842"/>
        <end position="871"/>
    </location>
</feature>
<feature type="domain" description="NPHP4 Ig-like" evidence="5">
    <location>
        <begin position="1349"/>
        <end position="1443"/>
    </location>
</feature>
<reference evidence="9" key="1">
    <citation type="submission" date="2025-08" db="UniProtKB">
        <authorList>
            <consortium name="RefSeq"/>
        </authorList>
    </citation>
    <scope>IDENTIFICATION</scope>
    <source>
        <strain evidence="9">J_2021</strain>
        <tissue evidence="9">Erythrocytes</tissue>
    </source>
</reference>
<dbReference type="InterPro" id="IPR058685">
    <property type="entry name" value="Ig_NPHP4_4th"/>
</dbReference>
<dbReference type="GO" id="GO:0035869">
    <property type="term" value="C:ciliary transition zone"/>
    <property type="evidence" value="ECO:0000318"/>
    <property type="project" value="GO_Central"/>
</dbReference>
<dbReference type="Pfam" id="PF26186">
    <property type="entry name" value="NPHP4_C2_3rd"/>
    <property type="match status" value="1"/>
</dbReference>
<dbReference type="OrthoDB" id="313446at2759"/>
<dbReference type="Pfam" id="PF26015">
    <property type="entry name" value="Ig_NPH4_3rd"/>
    <property type="match status" value="1"/>
</dbReference>
<sequence length="1444" mass="163000">MAADMSMRRKAGVKMKDWENIFSQSHIIPPHKQRCKHAPSEKAGYQICIETLEGTPFRQGVLERSVEVSCQLRMTLFDSTYHHFFGRTWKSSTKPIKAIPGKASKILFNEPIYFYTTLIDPSIMAVIEVVALSKKQGGSKQQLSCGFGIMSLFSHQLEDDSSIQSGRLKLYYGTPRSLLHPTLKDPNELNQHMTLIENTSIQYSVRPHKVLPTVAHLFPENVLVSGSETIPGIMPSCDDSGDALKKPHVQKTVICYLDQICLFLYPTLEKFEEELTMLVNSDWLPKDDGNINGGSVSIQERRLHIGVHNGWVFVQKPQIVVVVPEAEMMRGHSTTSLKKKNIAQQKLSSTVQALVLRSRIRLPEMVNHHGFALVFLLEYVFSIPNGIHSKTPSAASSTSYMHMIRWASWTPSMEQGSADVALPLQGGPHHNPSNNFVYKMPPANMSSEEVQQVESGTVHFTFCAGSENQLEKTRDFAETTSKELIQSKKNVKMSNSKLVPETTFSPLESQVGPALSISQLTTSPRYPAISHSSKTAMQYIPSQLLPSPMAYQLSHAELPYASSITHLEADMSESHPNNSNGEHLQELLFSPVHAPIVAMGTQTGSTTSLLSRASLARLHSVEFPEILDCNNEVAEVVDPSNPVNFNLQREEADYLLCNEIVLQFLAFTRIHDGSTIWPESIFFTFQFYRFHHVTTPRLQLLQLESSDIATADPLTHVLVQINKDGSIKKGSPGFQIKYSVDPGFLKPGERKWFLRFLALQTLQIDIWDGESLLLIGSAAVEMKHLLRQGRTAVQVSHELEVITTEYEQDLMVMSGDTAKQGTAKPIGVHTIIKGRLHMRMGNVGRPPEKKLKRRETLPPSNSRIITMHDGRTGFHGGSMLSNKSMNWKQSVCQAHKLADLDSELAAMLCSRMKEVSIAYQQTSSETDTTERRKKERMMAVRQQESQENANLRKSLIMAQHEERTQHTRDLQIIEAYRERTKPECISSMLNQAITSNYTVYATLGTAEFFEFELKNPYNIQYTVTIEIDSTDLRVITDTREWKHFKELTSTVTPIEENMFHVQPNTVIPQLYLRAKETVYIPFKYQTFCVDHTPMLQGPDAESLRKHSQLSQYKSNAMSSRRIMVSFKTSDGKLIAILQVNIEPQPHVVDQTFRFYHPELTFLKKSIRLPPWYTLPGAPVGTPGGEPDLQVRCSDINIICDSKKMGPGEPQDVFIKVAGGPSPQIKRFFIALYIDPWLAAPIQIWQIYVHSLKRVDVSCITGQLTQLSLVLRGTQVVRKVRAYSSHPEELKVDPDGVFVLPPNGIQDLHIGVRPQKAGSKFIYLNLVDVDQHQLVASWLVCVSCRKPVISKAFEIALPVGGEKGCNKKISYRNPYPTKKTYSLYTNRSDLLQFKENYFEVAAGETYSIGLRFAPSQTRGQEEILIFINDREDKNEETFCVKVRYE</sequence>
<dbReference type="Proteomes" id="UP000186698">
    <property type="component" value="Chromosome 7L"/>
</dbReference>
<evidence type="ECO:0000256" key="1">
    <source>
        <dbReference type="SAM" id="MobiDB-lite"/>
    </source>
</evidence>
<dbReference type="CTD" id="108696600"/>
<dbReference type="Pfam" id="PF26190">
    <property type="entry name" value="Ig_NPHP4_1st"/>
    <property type="match status" value="1"/>
</dbReference>
<name>A0A8J0TCH4_XENLA</name>
<dbReference type="Xenbase" id="XB-GENE-6487300">
    <property type="gene designation" value="nphp4.2.L"/>
</dbReference>
<feature type="domain" description="NPHP4 C2-like" evidence="4">
    <location>
        <begin position="613"/>
        <end position="845"/>
    </location>
</feature>
<dbReference type="InterPro" id="IPR058765">
    <property type="entry name" value="NPHP4_C2-like"/>
</dbReference>
<feature type="domain" description="NPHP4 SK-like" evidence="3">
    <location>
        <begin position="925"/>
        <end position="992"/>
    </location>
</feature>
<accession>A0A8J0TCH4</accession>
<dbReference type="InterPro" id="IPR058686">
    <property type="entry name" value="Ig_NPHP4_3rd"/>
</dbReference>
<evidence type="ECO:0000313" key="8">
    <source>
        <dbReference type="Proteomes" id="UP000186698"/>
    </source>
</evidence>
<dbReference type="PANTHER" id="PTHR31043:SF3">
    <property type="entry name" value="NEPHROCYSTIN-4"/>
    <property type="match status" value="1"/>
</dbReference>
<evidence type="ECO:0000313" key="10">
    <source>
        <dbReference type="Xenbase" id="XB-GENE-6487300"/>
    </source>
</evidence>
<protein>
    <submittedName>
        <fullName evidence="9">Nephrocystin-4-like isoform X1</fullName>
    </submittedName>
</protein>
<dbReference type="Pfam" id="PF26189">
    <property type="entry name" value="Ig_NPHP4_2nd"/>
    <property type="match status" value="1"/>
</dbReference>
<dbReference type="GO" id="GO:0090090">
    <property type="term" value="P:negative regulation of canonical Wnt signaling pathway"/>
    <property type="evidence" value="ECO:0000318"/>
    <property type="project" value="GO_Central"/>
</dbReference>
<dbReference type="CDD" id="cd22239">
    <property type="entry name" value="NPHP4"/>
    <property type="match status" value="1"/>
</dbReference>
<evidence type="ECO:0000259" key="5">
    <source>
        <dbReference type="Pfam" id="PF26187"/>
    </source>
</evidence>
<dbReference type="PANTHER" id="PTHR31043">
    <property type="entry name" value="NEPHROCYSTIN-4"/>
    <property type="match status" value="1"/>
</dbReference>
<dbReference type="KEGG" id="xla:108696600"/>
<dbReference type="GO" id="GO:1904491">
    <property type="term" value="P:protein localization to ciliary transition zone"/>
    <property type="evidence" value="ECO:0000318"/>
    <property type="project" value="GO_Central"/>
</dbReference>
<dbReference type="RefSeq" id="XP_018081598.1">
    <property type="nucleotide sequence ID" value="XM_018226109.2"/>
</dbReference>
<evidence type="ECO:0000259" key="3">
    <source>
        <dbReference type="Pfam" id="PF26173"/>
    </source>
</evidence>
<dbReference type="InterPro" id="IPR058688">
    <property type="entry name" value="Ig_NPHP4_2nd"/>
</dbReference>
<dbReference type="GO" id="GO:0097730">
    <property type="term" value="C:non-motile cilium"/>
    <property type="evidence" value="ECO:0000318"/>
    <property type="project" value="GO_Central"/>
</dbReference>
<evidence type="ECO:0000313" key="9">
    <source>
        <dbReference type="RefSeq" id="XP_018081598.1"/>
    </source>
</evidence>
<dbReference type="Pfam" id="PF26187">
    <property type="entry name" value="Ig_NPHP4_4th"/>
    <property type="match status" value="1"/>
</dbReference>
<proteinExistence type="predicted"/>
<keyword evidence="8" id="KW-1185">Reference proteome</keyword>
<dbReference type="InterPro" id="IPR058764">
    <property type="entry name" value="NPHP4_SK"/>
</dbReference>
<evidence type="ECO:0000259" key="4">
    <source>
        <dbReference type="Pfam" id="PF26186"/>
    </source>
</evidence>
<feature type="domain" description="NPHP4 Ig-like" evidence="6">
    <location>
        <begin position="1152"/>
        <end position="1249"/>
    </location>
</feature>
<feature type="domain" description="NPHP4 Ig-like" evidence="2">
    <location>
        <begin position="1260"/>
        <end position="1344"/>
    </location>
</feature>
<gene>
    <name evidence="9 10" type="primary">nphp4.2.L</name>
</gene>
<dbReference type="InterPro" id="IPR058687">
    <property type="entry name" value="Ig_NPHP4_1st"/>
</dbReference>
<evidence type="ECO:0000259" key="2">
    <source>
        <dbReference type="Pfam" id="PF26015"/>
    </source>
</evidence>
<dbReference type="GO" id="GO:0036064">
    <property type="term" value="C:ciliary basal body"/>
    <property type="evidence" value="ECO:0000318"/>
    <property type="project" value="GO_Central"/>
</dbReference>
<feature type="domain" description="NPHP4 Ig-like" evidence="7">
    <location>
        <begin position="996"/>
        <end position="1145"/>
    </location>
</feature>
<organism evidence="8 9">
    <name type="scientific">Xenopus laevis</name>
    <name type="common">African clawed frog</name>
    <dbReference type="NCBI Taxonomy" id="8355"/>
    <lineage>
        <taxon>Eukaryota</taxon>
        <taxon>Metazoa</taxon>
        <taxon>Chordata</taxon>
        <taxon>Craniata</taxon>
        <taxon>Vertebrata</taxon>
        <taxon>Euteleostomi</taxon>
        <taxon>Amphibia</taxon>
        <taxon>Batrachia</taxon>
        <taxon>Anura</taxon>
        <taxon>Pipoidea</taxon>
        <taxon>Pipidae</taxon>
        <taxon>Xenopodinae</taxon>
        <taxon>Xenopus</taxon>
        <taxon>Xenopus</taxon>
    </lineage>
</organism>
<dbReference type="GO" id="GO:0097546">
    <property type="term" value="C:ciliary base"/>
    <property type="evidence" value="ECO:0000318"/>
    <property type="project" value="GO_Central"/>
</dbReference>
<dbReference type="AGR" id="Xenbase:XB-GENE-6487300"/>
<dbReference type="InterPro" id="IPR029775">
    <property type="entry name" value="NPHP4"/>
</dbReference>